<keyword evidence="1" id="KW-0732">Signal</keyword>
<feature type="chain" id="PRO_5003995462" description="Secreted protein" evidence="1">
    <location>
        <begin position="20"/>
        <end position="150"/>
    </location>
</feature>
<comment type="caution">
    <text evidence="2">The sequence shown here is derived from an EMBL/GenBank/DDBJ whole genome shotgun (WGS) entry which is preliminary data.</text>
</comment>
<protein>
    <recommendedName>
        <fullName evidence="4">Secreted protein</fullName>
    </recommendedName>
</protein>
<feature type="signal peptide" evidence="1">
    <location>
        <begin position="1"/>
        <end position="19"/>
    </location>
</feature>
<dbReference type="AlphaFoldDB" id="L8P4W9"/>
<organism evidence="2 3">
    <name type="scientific">Streptomyces viridochromogenes Tue57</name>
    <dbReference type="NCBI Taxonomy" id="1160705"/>
    <lineage>
        <taxon>Bacteria</taxon>
        <taxon>Bacillati</taxon>
        <taxon>Actinomycetota</taxon>
        <taxon>Actinomycetes</taxon>
        <taxon>Kitasatosporales</taxon>
        <taxon>Streptomycetaceae</taxon>
        <taxon>Streptomyces</taxon>
    </lineage>
</organism>
<evidence type="ECO:0000313" key="2">
    <source>
        <dbReference type="EMBL" id="ELS50357.1"/>
    </source>
</evidence>
<reference evidence="2 3" key="1">
    <citation type="journal article" date="2013" name="Genome Announc.">
        <title>Draft Genome Sequence of Streptomyces viridochromogenes Strain Tu57, Producer of Avilamycin.</title>
        <authorList>
            <person name="Gruning B.A."/>
            <person name="Erxleben A."/>
            <person name="Hahnlein A."/>
            <person name="Gunther S."/>
        </authorList>
    </citation>
    <scope>NUCLEOTIDE SEQUENCE [LARGE SCALE GENOMIC DNA]</scope>
    <source>
        <strain evidence="2 3">Tue57</strain>
    </source>
</reference>
<accession>L8P4W9</accession>
<dbReference type="PATRIC" id="fig|1160705.3.peg.8628"/>
<name>L8P4W9_STRVR</name>
<dbReference type="Proteomes" id="UP000011205">
    <property type="component" value="Unassembled WGS sequence"/>
</dbReference>
<sequence length="150" mass="15836">MVTALAAITMGLAPSSAGAAGNTPAGSTAVAHRTTGIVTAEEARQAPLTKAQMRNAVTGKQAKTDSVAAALNCSYTYVCGQGANGNRFDYTKCDTVYTLPNLVGWGPINNNQTPGTWAHFYDVNGYWLFSINAPVQAELDWTPVWYAIAC</sequence>
<gene>
    <name evidence="2" type="ORF">STVIR_8731</name>
</gene>
<evidence type="ECO:0000256" key="1">
    <source>
        <dbReference type="SAM" id="SignalP"/>
    </source>
</evidence>
<evidence type="ECO:0008006" key="4">
    <source>
        <dbReference type="Google" id="ProtNLM"/>
    </source>
</evidence>
<dbReference type="EMBL" id="AMLP01000285">
    <property type="protein sequence ID" value="ELS50357.1"/>
    <property type="molecule type" value="Genomic_DNA"/>
</dbReference>
<proteinExistence type="predicted"/>
<evidence type="ECO:0000313" key="3">
    <source>
        <dbReference type="Proteomes" id="UP000011205"/>
    </source>
</evidence>